<dbReference type="AlphaFoldDB" id="A0A0W8I1X2"/>
<dbReference type="OrthoDB" id="4464342at2"/>
<keyword evidence="3" id="KW-1185">Reference proteome</keyword>
<comment type="caution">
    <text evidence="2">The sequence shown here is derived from an EMBL/GenBank/DDBJ whole genome shotgun (WGS) entry which is preliminary data.</text>
</comment>
<evidence type="ECO:0000313" key="3">
    <source>
        <dbReference type="Proteomes" id="UP000054837"/>
    </source>
</evidence>
<dbReference type="RefSeq" id="WP_058892531.1">
    <property type="nucleotide sequence ID" value="NZ_LQBL01000032.1"/>
</dbReference>
<sequence>MSPFTYGPVELHLVGFGTGDPDPQAVGALRELVDSSLLRLLDLVVVSRSESGELTTQEPGEGPQDWGLGDLEPAETGLTGDEDIEELAASLEPGTSGLVVAFELVYARTLAQRLAAAGGSVLRTERIPAPVVNELLDAAAKE</sequence>
<gene>
    <name evidence="2" type="ORF">AVL62_10015</name>
</gene>
<reference evidence="2 3" key="1">
    <citation type="submission" date="2015-12" db="EMBL/GenBank/DDBJ databases">
        <title>Serinicoccus chungangenesis strain CD08_5 genome sequencing and assembly.</title>
        <authorList>
            <person name="Chander A.M."/>
            <person name="Kaur G."/>
            <person name="Nair G.R."/>
            <person name="Dhawan D.K."/>
            <person name="Kochhar R.K."/>
            <person name="Mayilraj S."/>
            <person name="Bhadada S.K."/>
        </authorList>
    </citation>
    <scope>NUCLEOTIDE SEQUENCE [LARGE SCALE GENOMIC DNA]</scope>
    <source>
        <strain evidence="2 3">CD08_5</strain>
    </source>
</reference>
<feature type="region of interest" description="Disordered" evidence="1">
    <location>
        <begin position="50"/>
        <end position="79"/>
    </location>
</feature>
<dbReference type="Proteomes" id="UP000054837">
    <property type="component" value="Unassembled WGS sequence"/>
</dbReference>
<dbReference type="EMBL" id="LQBL01000032">
    <property type="protein sequence ID" value="KUG51634.1"/>
    <property type="molecule type" value="Genomic_DNA"/>
</dbReference>
<name>A0A0W8I1X2_9MICO</name>
<accession>A0A0W8I1X2</accession>
<dbReference type="STRING" id="767452.AVL62_10015"/>
<dbReference type="Pfam" id="PF19850">
    <property type="entry name" value="DUF6325"/>
    <property type="match status" value="1"/>
</dbReference>
<evidence type="ECO:0000313" key="2">
    <source>
        <dbReference type="EMBL" id="KUG51634.1"/>
    </source>
</evidence>
<organism evidence="2 3">
    <name type="scientific">Serinicoccus chungangensis</name>
    <dbReference type="NCBI Taxonomy" id="767452"/>
    <lineage>
        <taxon>Bacteria</taxon>
        <taxon>Bacillati</taxon>
        <taxon>Actinomycetota</taxon>
        <taxon>Actinomycetes</taxon>
        <taxon>Micrococcales</taxon>
        <taxon>Ornithinimicrobiaceae</taxon>
        <taxon>Serinicoccus</taxon>
    </lineage>
</organism>
<evidence type="ECO:0008006" key="4">
    <source>
        <dbReference type="Google" id="ProtNLM"/>
    </source>
</evidence>
<proteinExistence type="predicted"/>
<protein>
    <recommendedName>
        <fullName evidence="4">DUF1269 domain-containing family protein</fullName>
    </recommendedName>
</protein>
<evidence type="ECO:0000256" key="1">
    <source>
        <dbReference type="SAM" id="MobiDB-lite"/>
    </source>
</evidence>
<dbReference type="InterPro" id="IPR046288">
    <property type="entry name" value="DUF6325"/>
</dbReference>